<keyword evidence="3" id="KW-1185">Reference proteome</keyword>
<dbReference type="Proteomes" id="UP000297948">
    <property type="component" value="Unassembled WGS sequence"/>
</dbReference>
<protein>
    <submittedName>
        <fullName evidence="2">Uncharacterized protein</fullName>
    </submittedName>
</protein>
<feature type="transmembrane region" description="Helical" evidence="1">
    <location>
        <begin position="48"/>
        <end position="67"/>
    </location>
</feature>
<gene>
    <name evidence="2" type="ORF">E4099_08220</name>
</gene>
<evidence type="ECO:0000313" key="3">
    <source>
        <dbReference type="Proteomes" id="UP000297948"/>
    </source>
</evidence>
<keyword evidence="1" id="KW-0472">Membrane</keyword>
<reference evidence="2 3" key="1">
    <citation type="submission" date="2019-03" db="EMBL/GenBank/DDBJ databases">
        <authorList>
            <person name="Gonzalez-Pimentel J.L."/>
        </authorList>
    </citation>
    <scope>NUCLEOTIDE SEQUENCE [LARGE SCALE GENOMIC DNA]</scope>
    <source>
        <strain evidence="2 3">JCM 31289</strain>
    </source>
</reference>
<keyword evidence="1" id="KW-1133">Transmembrane helix</keyword>
<dbReference type="AlphaFoldDB" id="A0A4Z0H9V2"/>
<comment type="caution">
    <text evidence="2">The sequence shown here is derived from an EMBL/GenBank/DDBJ whole genome shotgun (WGS) entry which is preliminary data.</text>
</comment>
<feature type="transmembrane region" description="Helical" evidence="1">
    <location>
        <begin position="79"/>
        <end position="98"/>
    </location>
</feature>
<dbReference type="RefSeq" id="WP_135338294.1">
    <property type="nucleotide sequence ID" value="NZ_JBHLTX010000058.1"/>
</dbReference>
<evidence type="ECO:0000313" key="2">
    <source>
        <dbReference type="EMBL" id="TGB14609.1"/>
    </source>
</evidence>
<evidence type="ECO:0000256" key="1">
    <source>
        <dbReference type="SAM" id="Phobius"/>
    </source>
</evidence>
<organism evidence="2 3">
    <name type="scientific">Streptomyces palmae</name>
    <dbReference type="NCBI Taxonomy" id="1701085"/>
    <lineage>
        <taxon>Bacteria</taxon>
        <taxon>Bacillati</taxon>
        <taxon>Actinomycetota</taxon>
        <taxon>Actinomycetes</taxon>
        <taxon>Kitasatosporales</taxon>
        <taxon>Streptomycetaceae</taxon>
        <taxon>Streptomyces</taxon>
    </lineage>
</organism>
<sequence>MPGAPTQQSSERRFFLKVSWLFNTSAFGAALVVRSFLKPVLHACGDPYEPVVVGAVVAAVMELAATVHKSRPMWRVRTFTYLMVLITFTTPAGLHAIANRITGV</sequence>
<feature type="transmembrane region" description="Helical" evidence="1">
    <location>
        <begin position="14"/>
        <end position="36"/>
    </location>
</feature>
<dbReference type="EMBL" id="SRID01000049">
    <property type="protein sequence ID" value="TGB14609.1"/>
    <property type="molecule type" value="Genomic_DNA"/>
</dbReference>
<proteinExistence type="predicted"/>
<accession>A0A4Z0H9V2</accession>
<name>A0A4Z0H9V2_9ACTN</name>
<keyword evidence="1" id="KW-0812">Transmembrane</keyword>